<dbReference type="EMBL" id="BLXT01006100">
    <property type="protein sequence ID" value="GFO28916.1"/>
    <property type="molecule type" value="Genomic_DNA"/>
</dbReference>
<protein>
    <submittedName>
        <fullName evidence="2">Uncharacterized protein</fullName>
    </submittedName>
</protein>
<name>A0AAV4C0M2_9GAST</name>
<keyword evidence="1" id="KW-0732">Signal</keyword>
<gene>
    <name evidence="2" type="ORF">PoB_005542100</name>
</gene>
<evidence type="ECO:0000313" key="2">
    <source>
        <dbReference type="EMBL" id="GFO28916.1"/>
    </source>
</evidence>
<sequence length="143" mass="14563">MARLSGFQTPILPPVLVALAMHGLIVPATTNSGGIGSGSQAGANGSDVATKINGQFEFECPDDCVTCFPPSSVCSPASPVQCCTAYNQACLFVPALNGLFCQACFPTSAPCNPTVPNGYEGSCCPGNVCFNNICIRTPAIPIG</sequence>
<feature type="signal peptide" evidence="1">
    <location>
        <begin position="1"/>
        <end position="30"/>
    </location>
</feature>
<dbReference type="Proteomes" id="UP000735302">
    <property type="component" value="Unassembled WGS sequence"/>
</dbReference>
<comment type="caution">
    <text evidence="2">The sequence shown here is derived from an EMBL/GenBank/DDBJ whole genome shotgun (WGS) entry which is preliminary data.</text>
</comment>
<keyword evidence="3" id="KW-1185">Reference proteome</keyword>
<evidence type="ECO:0000313" key="3">
    <source>
        <dbReference type="Proteomes" id="UP000735302"/>
    </source>
</evidence>
<accession>A0AAV4C0M2</accession>
<evidence type="ECO:0000256" key="1">
    <source>
        <dbReference type="SAM" id="SignalP"/>
    </source>
</evidence>
<organism evidence="2 3">
    <name type="scientific">Plakobranchus ocellatus</name>
    <dbReference type="NCBI Taxonomy" id="259542"/>
    <lineage>
        <taxon>Eukaryota</taxon>
        <taxon>Metazoa</taxon>
        <taxon>Spiralia</taxon>
        <taxon>Lophotrochozoa</taxon>
        <taxon>Mollusca</taxon>
        <taxon>Gastropoda</taxon>
        <taxon>Heterobranchia</taxon>
        <taxon>Euthyneura</taxon>
        <taxon>Panpulmonata</taxon>
        <taxon>Sacoglossa</taxon>
        <taxon>Placobranchoidea</taxon>
        <taxon>Plakobranchidae</taxon>
        <taxon>Plakobranchus</taxon>
    </lineage>
</organism>
<feature type="chain" id="PRO_5043483967" evidence="1">
    <location>
        <begin position="31"/>
        <end position="143"/>
    </location>
</feature>
<proteinExistence type="predicted"/>
<dbReference type="AlphaFoldDB" id="A0AAV4C0M2"/>
<reference evidence="2 3" key="1">
    <citation type="journal article" date="2021" name="Elife">
        <title>Chloroplast acquisition without the gene transfer in kleptoplastic sea slugs, Plakobranchus ocellatus.</title>
        <authorList>
            <person name="Maeda T."/>
            <person name="Takahashi S."/>
            <person name="Yoshida T."/>
            <person name="Shimamura S."/>
            <person name="Takaki Y."/>
            <person name="Nagai Y."/>
            <person name="Toyoda A."/>
            <person name="Suzuki Y."/>
            <person name="Arimoto A."/>
            <person name="Ishii H."/>
            <person name="Satoh N."/>
            <person name="Nishiyama T."/>
            <person name="Hasebe M."/>
            <person name="Maruyama T."/>
            <person name="Minagawa J."/>
            <person name="Obokata J."/>
            <person name="Shigenobu S."/>
        </authorList>
    </citation>
    <scope>NUCLEOTIDE SEQUENCE [LARGE SCALE GENOMIC DNA]</scope>
</reference>